<dbReference type="PROSITE" id="PS00675">
    <property type="entry name" value="SIGMA54_INTERACT_1"/>
    <property type="match status" value="1"/>
</dbReference>
<reference evidence="4" key="1">
    <citation type="submission" date="2020-07" db="EMBL/GenBank/DDBJ databases">
        <title>A comparison of fourteen fully characterised mammalian-associated Campylobacter fetus isolates suggests a mechanism by which bovine-adapted biotypes have evolved high genomic plasticity.</title>
        <authorList>
            <person name="Nadin-Davis S.A."/>
            <person name="Chmara J.T."/>
            <person name="Carillo C."/>
            <person name="Amoako K."/>
            <person name="Goji N."/>
            <person name="Duceppe M.-O."/>
            <person name="Devenish J."/>
        </authorList>
    </citation>
    <scope>NUCLEOTIDE SEQUENCE [LARGE SCALE GENOMIC DNA]</scope>
    <source>
        <strain evidence="4">CFViADRI1362</strain>
        <plasmid evidence="4">pcfviadri1362_p2</plasmid>
    </source>
</reference>
<accession>A0A974MU97</accession>
<dbReference type="InterPro" id="IPR050921">
    <property type="entry name" value="T4SS_GSP_E_ATPase"/>
</dbReference>
<dbReference type="Proteomes" id="UP000514628">
    <property type="component" value="Plasmid pCFViADRI1362_P2"/>
</dbReference>
<dbReference type="EMBL" id="CP059434">
    <property type="protein sequence ID" value="QMS59899.1"/>
    <property type="molecule type" value="Genomic_DNA"/>
</dbReference>
<sequence>MIEPNNIPALKDGQVLNTYANELFGEYLNDNNINEICYNGDGLIFCETIKGEWISYERPDITYKKIDAFSQTCASYKDDTLDETKPILSCVLPTGERVQILIPPVMSKDKISVTIRKPSKIKYTLDDYIANGSLDEHMANKFKNAVMLGKNIVVCGETGSGKTTFMKTLVDFIPASDRVITIEDVPELVFANQNNVVSLFYPSEARSDDLINSASLLKSCLRMKPDRILLAELRSGETYDFLNVISSGHNGSMTSLHAGDVNSAYNRLVMMSMQNEQARSAGKELILDICKRVIDVIIIFKKENGKRQVTEYEYDGVLYKRDAKGVFNPA</sequence>
<gene>
    <name evidence="3" type="primary">tadA</name>
    <name evidence="3" type="ORF">GZ989_011335</name>
</gene>
<evidence type="ECO:0000259" key="2">
    <source>
        <dbReference type="Pfam" id="PF00437"/>
    </source>
</evidence>
<dbReference type="CDD" id="cd01130">
    <property type="entry name" value="VirB11-like_ATPase"/>
    <property type="match status" value="1"/>
</dbReference>
<dbReference type="SUPFAM" id="SSF52540">
    <property type="entry name" value="P-loop containing nucleoside triphosphate hydrolases"/>
    <property type="match status" value="1"/>
</dbReference>
<dbReference type="InterPro" id="IPR025662">
    <property type="entry name" value="Sigma_54_int_dom_ATP-bd_1"/>
</dbReference>
<keyword evidence="3" id="KW-0614">Plasmid</keyword>
<comment type="similarity">
    <text evidence="1">Belongs to the GSP E family.</text>
</comment>
<name>A0A974MU97_CAMFE</name>
<evidence type="ECO:0000256" key="1">
    <source>
        <dbReference type="ARBA" id="ARBA00006611"/>
    </source>
</evidence>
<dbReference type="AlphaFoldDB" id="A0A974MU97"/>
<dbReference type="GO" id="GO:0016887">
    <property type="term" value="F:ATP hydrolysis activity"/>
    <property type="evidence" value="ECO:0007669"/>
    <property type="project" value="InterPro"/>
</dbReference>
<dbReference type="InterPro" id="IPR001482">
    <property type="entry name" value="T2SS/T4SS_dom"/>
</dbReference>
<dbReference type="PANTHER" id="PTHR30486:SF6">
    <property type="entry name" value="TYPE IV PILUS RETRACTATION ATPASE PILT"/>
    <property type="match status" value="1"/>
</dbReference>
<dbReference type="InterPro" id="IPR027417">
    <property type="entry name" value="P-loop_NTPase"/>
</dbReference>
<feature type="domain" description="Bacterial type II secretion system protein E" evidence="2">
    <location>
        <begin position="81"/>
        <end position="286"/>
    </location>
</feature>
<dbReference type="Pfam" id="PF00437">
    <property type="entry name" value="T2SSE"/>
    <property type="match status" value="1"/>
</dbReference>
<proteinExistence type="inferred from homology"/>
<dbReference type="Gene3D" id="3.30.450.90">
    <property type="match status" value="1"/>
</dbReference>
<organism evidence="3 4">
    <name type="scientific">Campylobacter fetus</name>
    <dbReference type="NCBI Taxonomy" id="196"/>
    <lineage>
        <taxon>Bacteria</taxon>
        <taxon>Pseudomonadati</taxon>
        <taxon>Campylobacterota</taxon>
        <taxon>Epsilonproteobacteria</taxon>
        <taxon>Campylobacterales</taxon>
        <taxon>Campylobacteraceae</taxon>
        <taxon>Campylobacter</taxon>
    </lineage>
</organism>
<protein>
    <submittedName>
        <fullName evidence="3">Flp pilus assembly complex ATPase component TadA</fullName>
    </submittedName>
</protein>
<dbReference type="PANTHER" id="PTHR30486">
    <property type="entry name" value="TWITCHING MOTILITY PROTEIN PILT"/>
    <property type="match status" value="1"/>
</dbReference>
<geneLocation type="plasmid" evidence="4">
    <name>pcfviadri1362_p2</name>
</geneLocation>
<dbReference type="Gene3D" id="3.40.50.300">
    <property type="entry name" value="P-loop containing nucleotide triphosphate hydrolases"/>
    <property type="match status" value="1"/>
</dbReference>
<evidence type="ECO:0000313" key="4">
    <source>
        <dbReference type="Proteomes" id="UP000514628"/>
    </source>
</evidence>
<dbReference type="RefSeq" id="WP_065843563.1">
    <property type="nucleotide sequence ID" value="NZ_CP059434.1"/>
</dbReference>
<evidence type="ECO:0000313" key="3">
    <source>
        <dbReference type="EMBL" id="QMS59899.1"/>
    </source>
</evidence>